<dbReference type="OrthoDB" id="3673893at2759"/>
<feature type="transmembrane region" description="Helical" evidence="2">
    <location>
        <begin position="240"/>
        <end position="259"/>
    </location>
</feature>
<feature type="transmembrane region" description="Helical" evidence="2">
    <location>
        <begin position="119"/>
        <end position="138"/>
    </location>
</feature>
<gene>
    <name evidence="3" type="ORF">K469DRAFT_692010</name>
</gene>
<evidence type="ECO:0000313" key="4">
    <source>
        <dbReference type="Proteomes" id="UP000800200"/>
    </source>
</evidence>
<keyword evidence="2" id="KW-0472">Membrane</keyword>
<sequence>MSPISWVFDVSSLMILIGEAEESRFRSSRLTLLETLVAAPVAGIQSYLKTYDGVSDFNRLTYLSPYGCKRAPLRNMKLDNTIRHLRLLDNGKYTTFLIKDGNSAHGHVHRSKYKSILPLWLIFTWLYFEALIVFWRLAPFRALPSGTWVGITNVGALTGWSILVRAIELVMIRQREEMEKKKSKPKDLTEPDGVIFLGNRNSALVIEGNRQAIRLWTTMNRLEYNDGNTSEIPNRHFQTFTRTGTLLVLLLVFTTVPNGSTTDQLAFILLNILGQVNVFLGLHLNAKSCLGELKPEDKAHVENRTQVYGFLIRHFKDRVDQGWIDKVGILPKTQVWDDWKEAIKVDMVVDPKKLYDTINEQRQHQQQKNDMKRQRDIRRVKVIREVVPQIVNADYVSSPETRRRRASRYRRRRVKVEPKLQWLYQSKILRITVLEGVRGGRQWRVGVEGRRCERAAGVLGQRNECEHVGSGIESIRSPRGRSRVNGRQNTIREGGFRDNVGPTPTIIIFEKLREDSGHPFQYSYPCVVPPQPSRDIRQNRIPGGR</sequence>
<feature type="transmembrane region" description="Helical" evidence="2">
    <location>
        <begin position="150"/>
        <end position="172"/>
    </location>
</feature>
<organism evidence="3 4">
    <name type="scientific">Zopfia rhizophila CBS 207.26</name>
    <dbReference type="NCBI Taxonomy" id="1314779"/>
    <lineage>
        <taxon>Eukaryota</taxon>
        <taxon>Fungi</taxon>
        <taxon>Dikarya</taxon>
        <taxon>Ascomycota</taxon>
        <taxon>Pezizomycotina</taxon>
        <taxon>Dothideomycetes</taxon>
        <taxon>Dothideomycetes incertae sedis</taxon>
        <taxon>Zopfiaceae</taxon>
        <taxon>Zopfia</taxon>
    </lineage>
</organism>
<keyword evidence="2" id="KW-0812">Transmembrane</keyword>
<proteinExistence type="predicted"/>
<keyword evidence="2" id="KW-1133">Transmembrane helix</keyword>
<keyword evidence="4" id="KW-1185">Reference proteome</keyword>
<evidence type="ECO:0000256" key="1">
    <source>
        <dbReference type="SAM" id="MobiDB-lite"/>
    </source>
</evidence>
<dbReference type="Proteomes" id="UP000800200">
    <property type="component" value="Unassembled WGS sequence"/>
</dbReference>
<accession>A0A6A6DTN3</accession>
<dbReference type="EMBL" id="ML994652">
    <property type="protein sequence ID" value="KAF2181538.1"/>
    <property type="molecule type" value="Genomic_DNA"/>
</dbReference>
<reference evidence="3" key="1">
    <citation type="journal article" date="2020" name="Stud. Mycol.">
        <title>101 Dothideomycetes genomes: a test case for predicting lifestyles and emergence of pathogens.</title>
        <authorList>
            <person name="Haridas S."/>
            <person name="Albert R."/>
            <person name="Binder M."/>
            <person name="Bloem J."/>
            <person name="Labutti K."/>
            <person name="Salamov A."/>
            <person name="Andreopoulos B."/>
            <person name="Baker S."/>
            <person name="Barry K."/>
            <person name="Bills G."/>
            <person name="Bluhm B."/>
            <person name="Cannon C."/>
            <person name="Castanera R."/>
            <person name="Culley D."/>
            <person name="Daum C."/>
            <person name="Ezra D."/>
            <person name="Gonzalez J."/>
            <person name="Henrissat B."/>
            <person name="Kuo A."/>
            <person name="Liang C."/>
            <person name="Lipzen A."/>
            <person name="Lutzoni F."/>
            <person name="Magnuson J."/>
            <person name="Mondo S."/>
            <person name="Nolan M."/>
            <person name="Ohm R."/>
            <person name="Pangilinan J."/>
            <person name="Park H.-J."/>
            <person name="Ramirez L."/>
            <person name="Alfaro M."/>
            <person name="Sun H."/>
            <person name="Tritt A."/>
            <person name="Yoshinaga Y."/>
            <person name="Zwiers L.-H."/>
            <person name="Turgeon B."/>
            <person name="Goodwin S."/>
            <person name="Spatafora J."/>
            <person name="Crous P."/>
            <person name="Grigoriev I."/>
        </authorList>
    </citation>
    <scope>NUCLEOTIDE SEQUENCE</scope>
    <source>
        <strain evidence="3">CBS 207.26</strain>
    </source>
</reference>
<evidence type="ECO:0000256" key="2">
    <source>
        <dbReference type="SAM" id="Phobius"/>
    </source>
</evidence>
<dbReference type="AlphaFoldDB" id="A0A6A6DTN3"/>
<feature type="region of interest" description="Disordered" evidence="1">
    <location>
        <begin position="470"/>
        <end position="498"/>
    </location>
</feature>
<name>A0A6A6DTN3_9PEZI</name>
<protein>
    <submittedName>
        <fullName evidence="3">Uncharacterized protein</fullName>
    </submittedName>
</protein>
<evidence type="ECO:0000313" key="3">
    <source>
        <dbReference type="EMBL" id="KAF2181538.1"/>
    </source>
</evidence>